<dbReference type="EMBL" id="SRLO01000026">
    <property type="protein sequence ID" value="TNN84593.1"/>
    <property type="molecule type" value="Genomic_DNA"/>
</dbReference>
<feature type="region of interest" description="Disordered" evidence="1">
    <location>
        <begin position="1"/>
        <end position="92"/>
    </location>
</feature>
<protein>
    <submittedName>
        <fullName evidence="2">Uncharacterized protein</fullName>
    </submittedName>
</protein>
<organism evidence="2 3">
    <name type="scientific">Liparis tanakae</name>
    <name type="common">Tanaka's snailfish</name>
    <dbReference type="NCBI Taxonomy" id="230148"/>
    <lineage>
        <taxon>Eukaryota</taxon>
        <taxon>Metazoa</taxon>
        <taxon>Chordata</taxon>
        <taxon>Craniata</taxon>
        <taxon>Vertebrata</taxon>
        <taxon>Euteleostomi</taxon>
        <taxon>Actinopterygii</taxon>
        <taxon>Neopterygii</taxon>
        <taxon>Teleostei</taxon>
        <taxon>Neoteleostei</taxon>
        <taxon>Acanthomorphata</taxon>
        <taxon>Eupercaria</taxon>
        <taxon>Perciformes</taxon>
        <taxon>Cottioidei</taxon>
        <taxon>Cottales</taxon>
        <taxon>Liparidae</taxon>
        <taxon>Liparis</taxon>
    </lineage>
</organism>
<reference evidence="2 3" key="1">
    <citation type="submission" date="2019-03" db="EMBL/GenBank/DDBJ databases">
        <title>First draft genome of Liparis tanakae, snailfish: a comprehensive survey of snailfish specific genes.</title>
        <authorList>
            <person name="Kim W."/>
            <person name="Song I."/>
            <person name="Jeong J.-H."/>
            <person name="Kim D."/>
            <person name="Kim S."/>
            <person name="Ryu S."/>
            <person name="Song J.Y."/>
            <person name="Lee S.K."/>
        </authorList>
    </citation>
    <scope>NUCLEOTIDE SEQUENCE [LARGE SCALE GENOMIC DNA]</scope>
    <source>
        <tissue evidence="2">Muscle</tissue>
    </source>
</reference>
<evidence type="ECO:0000313" key="3">
    <source>
        <dbReference type="Proteomes" id="UP000314294"/>
    </source>
</evidence>
<keyword evidence="3" id="KW-1185">Reference proteome</keyword>
<gene>
    <name evidence="2" type="ORF">EYF80_005293</name>
</gene>
<name>A0A4Z2J513_9TELE</name>
<evidence type="ECO:0000313" key="2">
    <source>
        <dbReference type="EMBL" id="TNN84593.1"/>
    </source>
</evidence>
<accession>A0A4Z2J513</accession>
<dbReference type="Proteomes" id="UP000314294">
    <property type="component" value="Unassembled WGS sequence"/>
</dbReference>
<sequence length="168" mass="17595">MRFPPQPLGAAAHVQTPDDGSSSPERLVVPPVGPLVPVCNRGPLLQPGGRAPPPPTEDRESGAPPPAGCRGTADLHTDGNAPESGWNTVIMSGAPDSDGSVWLHVNAHEARQPVRSNEFPARRSGSRGLISAELQAAGPDVLWELTGAERSLLTTVAPPEFTTRANRK</sequence>
<evidence type="ECO:0000256" key="1">
    <source>
        <dbReference type="SAM" id="MobiDB-lite"/>
    </source>
</evidence>
<feature type="compositionally biased region" description="Low complexity" evidence="1">
    <location>
        <begin position="27"/>
        <end position="38"/>
    </location>
</feature>
<dbReference type="AlphaFoldDB" id="A0A4Z2J513"/>
<proteinExistence type="predicted"/>
<comment type="caution">
    <text evidence="2">The sequence shown here is derived from an EMBL/GenBank/DDBJ whole genome shotgun (WGS) entry which is preliminary data.</text>
</comment>